<comment type="caution">
    <text evidence="2">The sequence shown here is derived from an EMBL/GenBank/DDBJ whole genome shotgun (WGS) entry which is preliminary data.</text>
</comment>
<reference evidence="2 3" key="1">
    <citation type="journal article" date="2015" name="Nature">
        <title>rRNA introns, odd ribosomes, and small enigmatic genomes across a large radiation of phyla.</title>
        <authorList>
            <person name="Brown C.T."/>
            <person name="Hug L.A."/>
            <person name="Thomas B.C."/>
            <person name="Sharon I."/>
            <person name="Castelle C.J."/>
            <person name="Singh A."/>
            <person name="Wilkins M.J."/>
            <person name="Williams K.H."/>
            <person name="Banfield J.F."/>
        </authorList>
    </citation>
    <scope>NUCLEOTIDE SEQUENCE [LARGE SCALE GENOMIC DNA]</scope>
</reference>
<sequence>MSLLIFFSISLYLILGLMTMSAVAVASHRSGYLGAAESIFGFTTWPLVWLAFGVVLLAKYAIVPFLRWLSETSFDIGDSIGRKISQW</sequence>
<accession>A0A0G1YHR9</accession>
<evidence type="ECO:0000313" key="3">
    <source>
        <dbReference type="Proteomes" id="UP000034119"/>
    </source>
</evidence>
<keyword evidence="1" id="KW-0812">Transmembrane</keyword>
<name>A0A0G1YHR9_9BACT</name>
<dbReference type="EMBL" id="LCPW01000005">
    <property type="protein sequence ID" value="KKW05949.1"/>
    <property type="molecule type" value="Genomic_DNA"/>
</dbReference>
<dbReference type="AlphaFoldDB" id="A0A0G1YHR9"/>
<keyword evidence="1" id="KW-0472">Membrane</keyword>
<feature type="transmembrane region" description="Helical" evidence="1">
    <location>
        <begin position="42"/>
        <end position="62"/>
    </location>
</feature>
<organism evidence="2 3">
    <name type="scientific">candidate division CPR1 bacterium GW2011_GWC1_49_13</name>
    <dbReference type="NCBI Taxonomy" id="1618342"/>
    <lineage>
        <taxon>Bacteria</taxon>
        <taxon>candidate division CPR1</taxon>
    </lineage>
</organism>
<evidence type="ECO:0000256" key="1">
    <source>
        <dbReference type="SAM" id="Phobius"/>
    </source>
</evidence>
<dbReference type="Proteomes" id="UP000034119">
    <property type="component" value="Unassembled WGS sequence"/>
</dbReference>
<protein>
    <submittedName>
        <fullName evidence="2">Uncharacterized protein</fullName>
    </submittedName>
</protein>
<keyword evidence="1" id="KW-1133">Transmembrane helix</keyword>
<evidence type="ECO:0000313" key="2">
    <source>
        <dbReference type="EMBL" id="KKW05949.1"/>
    </source>
</evidence>
<proteinExistence type="predicted"/>
<gene>
    <name evidence="2" type="ORF">UY40_C0005G0007</name>
</gene>